<dbReference type="AlphaFoldDB" id="X1IVN9"/>
<feature type="non-terminal residue" evidence="4">
    <location>
        <position position="105"/>
    </location>
</feature>
<evidence type="ECO:0000256" key="1">
    <source>
        <dbReference type="ARBA" id="ARBA00022679"/>
    </source>
</evidence>
<dbReference type="Pfam" id="PF00370">
    <property type="entry name" value="FGGY_N"/>
    <property type="match status" value="1"/>
</dbReference>
<dbReference type="GO" id="GO:0005975">
    <property type="term" value="P:carbohydrate metabolic process"/>
    <property type="evidence" value="ECO:0007669"/>
    <property type="project" value="InterPro"/>
</dbReference>
<protein>
    <recommendedName>
        <fullName evidence="3">Carbohydrate kinase FGGY N-terminal domain-containing protein</fullName>
    </recommendedName>
</protein>
<reference evidence="4" key="1">
    <citation type="journal article" date="2014" name="Front. Microbiol.">
        <title>High frequency of phylogenetically diverse reductive dehalogenase-homologous genes in deep subseafloor sedimentary metagenomes.</title>
        <authorList>
            <person name="Kawai M."/>
            <person name="Futagami T."/>
            <person name="Toyoda A."/>
            <person name="Takaki Y."/>
            <person name="Nishi S."/>
            <person name="Hori S."/>
            <person name="Arai W."/>
            <person name="Tsubouchi T."/>
            <person name="Morono Y."/>
            <person name="Uchiyama I."/>
            <person name="Ito T."/>
            <person name="Fujiyama A."/>
            <person name="Inagaki F."/>
            <person name="Takami H."/>
        </authorList>
    </citation>
    <scope>NUCLEOTIDE SEQUENCE</scope>
    <source>
        <strain evidence="4">Expedition CK06-06</strain>
    </source>
</reference>
<dbReference type="SUPFAM" id="SSF53067">
    <property type="entry name" value="Actin-like ATPase domain"/>
    <property type="match status" value="1"/>
</dbReference>
<dbReference type="InterPro" id="IPR018484">
    <property type="entry name" value="FGGY_N"/>
</dbReference>
<dbReference type="InterPro" id="IPR043129">
    <property type="entry name" value="ATPase_NBD"/>
</dbReference>
<comment type="caution">
    <text evidence="4">The sequence shown here is derived from an EMBL/GenBank/DDBJ whole genome shotgun (WGS) entry which is preliminary data.</text>
</comment>
<dbReference type="Gene3D" id="3.30.420.40">
    <property type="match status" value="1"/>
</dbReference>
<evidence type="ECO:0000256" key="2">
    <source>
        <dbReference type="ARBA" id="ARBA00022777"/>
    </source>
</evidence>
<evidence type="ECO:0000313" key="4">
    <source>
        <dbReference type="EMBL" id="GAH73335.1"/>
    </source>
</evidence>
<dbReference type="PANTHER" id="PTHR43095">
    <property type="entry name" value="SUGAR KINASE"/>
    <property type="match status" value="1"/>
</dbReference>
<dbReference type="PANTHER" id="PTHR43095:SF5">
    <property type="entry name" value="XYLULOSE KINASE"/>
    <property type="match status" value="1"/>
</dbReference>
<accession>X1IVN9</accession>
<name>X1IVN9_9ZZZZ</name>
<sequence length="105" mass="11767">MRDLICVFDVGTTGTRTMIFDMNGKEIARAYEEYPAVEQPIGISEQDPIIWWNAVKSTCNKIIKSGVIDPNNIIGISAAFQRATTTIIDINGEVLYPALTWMDER</sequence>
<dbReference type="GO" id="GO:0016301">
    <property type="term" value="F:kinase activity"/>
    <property type="evidence" value="ECO:0007669"/>
    <property type="project" value="UniProtKB-KW"/>
</dbReference>
<evidence type="ECO:0000259" key="3">
    <source>
        <dbReference type="Pfam" id="PF00370"/>
    </source>
</evidence>
<dbReference type="EMBL" id="BARU01029989">
    <property type="protein sequence ID" value="GAH73335.1"/>
    <property type="molecule type" value="Genomic_DNA"/>
</dbReference>
<proteinExistence type="predicted"/>
<gene>
    <name evidence="4" type="ORF">S03H2_47640</name>
</gene>
<dbReference type="InterPro" id="IPR050406">
    <property type="entry name" value="FGGY_Carb_Kinase"/>
</dbReference>
<keyword evidence="2" id="KW-0418">Kinase</keyword>
<organism evidence="4">
    <name type="scientific">marine sediment metagenome</name>
    <dbReference type="NCBI Taxonomy" id="412755"/>
    <lineage>
        <taxon>unclassified sequences</taxon>
        <taxon>metagenomes</taxon>
        <taxon>ecological metagenomes</taxon>
    </lineage>
</organism>
<feature type="domain" description="Carbohydrate kinase FGGY N-terminal" evidence="3">
    <location>
        <begin position="5"/>
        <end position="105"/>
    </location>
</feature>
<keyword evidence="1" id="KW-0808">Transferase</keyword>